<evidence type="ECO:0000256" key="1">
    <source>
        <dbReference type="SAM" id="MobiDB-lite"/>
    </source>
</evidence>
<sequence>MRIMDGNHKIIRTSVRARSRNGGRWRHTAEALDRLGEARRTLGLTTAYYRQRAAEETALSRTAYAAERAVTGYLDHIAAIRPSGVPAANALAARGARLLDGTDDVIKSTAHKRLMLPARRRPATGAARAENRAAPPYRTGSKDQSTAFEIEPVAPELRNEFRLHLTKSAGPTGMKRIHLR</sequence>
<evidence type="ECO:0000313" key="2">
    <source>
        <dbReference type="EMBL" id="GIH99498.1"/>
    </source>
</evidence>
<feature type="region of interest" description="Disordered" evidence="1">
    <location>
        <begin position="121"/>
        <end position="145"/>
    </location>
</feature>
<dbReference type="Proteomes" id="UP000634476">
    <property type="component" value="Unassembled WGS sequence"/>
</dbReference>
<protein>
    <submittedName>
        <fullName evidence="2">Uncharacterized protein</fullName>
    </submittedName>
</protein>
<evidence type="ECO:0000313" key="3">
    <source>
        <dbReference type="Proteomes" id="UP000634476"/>
    </source>
</evidence>
<reference evidence="2" key="1">
    <citation type="submission" date="2021-01" db="EMBL/GenBank/DDBJ databases">
        <title>Whole genome shotgun sequence of Planobispora takensis NBRC 109077.</title>
        <authorList>
            <person name="Komaki H."/>
            <person name="Tamura T."/>
        </authorList>
    </citation>
    <scope>NUCLEOTIDE SEQUENCE</scope>
    <source>
        <strain evidence="2">NBRC 109077</strain>
    </source>
</reference>
<dbReference type="RefSeq" id="WP_203873950.1">
    <property type="nucleotide sequence ID" value="NZ_BOOK01000008.1"/>
</dbReference>
<proteinExistence type="predicted"/>
<comment type="caution">
    <text evidence="2">The sequence shown here is derived from an EMBL/GenBank/DDBJ whole genome shotgun (WGS) entry which is preliminary data.</text>
</comment>
<accession>A0A8J3WRF7</accession>
<keyword evidence="3" id="KW-1185">Reference proteome</keyword>
<name>A0A8J3WRF7_9ACTN</name>
<dbReference type="EMBL" id="BOOK01000008">
    <property type="protein sequence ID" value="GIH99498.1"/>
    <property type="molecule type" value="Genomic_DNA"/>
</dbReference>
<organism evidence="2 3">
    <name type="scientific">Planobispora takensis</name>
    <dbReference type="NCBI Taxonomy" id="1367882"/>
    <lineage>
        <taxon>Bacteria</taxon>
        <taxon>Bacillati</taxon>
        <taxon>Actinomycetota</taxon>
        <taxon>Actinomycetes</taxon>
        <taxon>Streptosporangiales</taxon>
        <taxon>Streptosporangiaceae</taxon>
        <taxon>Planobispora</taxon>
    </lineage>
</organism>
<gene>
    <name evidence="2" type="ORF">Pta02_15070</name>
</gene>
<dbReference type="AlphaFoldDB" id="A0A8J3WRF7"/>
<feature type="compositionally biased region" description="Low complexity" evidence="1">
    <location>
        <begin position="123"/>
        <end position="138"/>
    </location>
</feature>